<proteinExistence type="predicted"/>
<dbReference type="Proteomes" id="UP000828941">
    <property type="component" value="Chromosome 6"/>
</dbReference>
<accession>A0ACB9NMQ1</accession>
<organism evidence="1 2">
    <name type="scientific">Bauhinia variegata</name>
    <name type="common">Purple orchid tree</name>
    <name type="synonym">Phanera variegata</name>
    <dbReference type="NCBI Taxonomy" id="167791"/>
    <lineage>
        <taxon>Eukaryota</taxon>
        <taxon>Viridiplantae</taxon>
        <taxon>Streptophyta</taxon>
        <taxon>Embryophyta</taxon>
        <taxon>Tracheophyta</taxon>
        <taxon>Spermatophyta</taxon>
        <taxon>Magnoliopsida</taxon>
        <taxon>eudicotyledons</taxon>
        <taxon>Gunneridae</taxon>
        <taxon>Pentapetalae</taxon>
        <taxon>rosids</taxon>
        <taxon>fabids</taxon>
        <taxon>Fabales</taxon>
        <taxon>Fabaceae</taxon>
        <taxon>Cercidoideae</taxon>
        <taxon>Cercideae</taxon>
        <taxon>Bauhiniinae</taxon>
        <taxon>Bauhinia</taxon>
    </lineage>
</organism>
<name>A0ACB9NMQ1_BAUVA</name>
<gene>
    <name evidence="1" type="ORF">L6164_015927</name>
</gene>
<sequence>MLSVIDKQPQLELRDSGLDPHNKLTGAEPEVDDDGKPKRTGSAWSASAHIITAVIGAGVLALPWGVAQLGWIAGIAVLSIFALISLYTYNLLSDCYRSPDPLTGSRNYTYMQAVKAYLGKGQRTTISGVQSPADKVWKVFSALGNIALACSYATILFDIEDTLRSHPPENKQMKRANLMGISTMAILFLICGGFGYAAFGDHTPGNMLTGFGFYDPFWLVDLGNLFIVIHLVGAYQVMAQPVYRIVETGANIKWPNSEFINREYSVRVGKVAFNLNSFRLIWRTVFVMVATILSMAMPFFNEMLALLGALGFWPLVVFFPIQMHIAQKQIRKLSFAWLGLQLLSFACFLVSITAACGAIHGLNKNLRKYKPFMYKQ</sequence>
<evidence type="ECO:0000313" key="1">
    <source>
        <dbReference type="EMBL" id="KAI4337522.1"/>
    </source>
</evidence>
<comment type="caution">
    <text evidence="1">The sequence shown here is derived from an EMBL/GenBank/DDBJ whole genome shotgun (WGS) entry which is preliminary data.</text>
</comment>
<dbReference type="EMBL" id="CM039431">
    <property type="protein sequence ID" value="KAI4337522.1"/>
    <property type="molecule type" value="Genomic_DNA"/>
</dbReference>
<keyword evidence="2" id="KW-1185">Reference proteome</keyword>
<protein>
    <submittedName>
        <fullName evidence="1">Uncharacterized protein</fullName>
    </submittedName>
</protein>
<reference evidence="1 2" key="1">
    <citation type="journal article" date="2022" name="DNA Res.">
        <title>Chromosomal-level genome assembly of the orchid tree Bauhinia variegata (Leguminosae; Cercidoideae) supports the allotetraploid origin hypothesis of Bauhinia.</title>
        <authorList>
            <person name="Zhong Y."/>
            <person name="Chen Y."/>
            <person name="Zheng D."/>
            <person name="Pang J."/>
            <person name="Liu Y."/>
            <person name="Luo S."/>
            <person name="Meng S."/>
            <person name="Qian L."/>
            <person name="Wei D."/>
            <person name="Dai S."/>
            <person name="Zhou R."/>
        </authorList>
    </citation>
    <scope>NUCLEOTIDE SEQUENCE [LARGE SCALE GENOMIC DNA]</scope>
    <source>
        <strain evidence="1">BV-YZ2020</strain>
    </source>
</reference>
<evidence type="ECO:0000313" key="2">
    <source>
        <dbReference type="Proteomes" id="UP000828941"/>
    </source>
</evidence>